<evidence type="ECO:0000313" key="2">
    <source>
        <dbReference type="EMBL" id="UQN14213.1"/>
    </source>
</evidence>
<sequence length="150" mass="15359">MRSVPRALTGLAAGISLLALTACGAVGPESGGDRETTQQEVASEITCANIGSELERIGNDLSAAAESALTDPQGFIAELQQLSDRVTQLTDSTTDPELRTRMEAVETAIGELVASVSNGSGLSDLGELQQQAQEVGDAVTAVSDYCSSAT</sequence>
<protein>
    <recommendedName>
        <fullName evidence="3">Secreted protein</fullName>
    </recommendedName>
</protein>
<feature type="signal peptide" evidence="1">
    <location>
        <begin position="1"/>
        <end position="24"/>
    </location>
</feature>
<proteinExistence type="predicted"/>
<name>A0ABY4MYD2_9MICO</name>
<reference evidence="2" key="1">
    <citation type="submission" date="2022-05" db="EMBL/GenBank/DDBJ databases">
        <title>Complete genome sequence of toluene-degrading Gulosibacter sediminis strain ACHW.36C.</title>
        <authorList>
            <person name="Wai A.C."/>
            <person name="Lai G.K."/>
            <person name="Griffin S.D."/>
            <person name="Leung F.C."/>
        </authorList>
    </citation>
    <scope>NUCLEOTIDE SEQUENCE [LARGE SCALE GENOMIC DNA]</scope>
    <source>
        <strain evidence="2">ACHW.36C</strain>
    </source>
</reference>
<evidence type="ECO:0000256" key="1">
    <source>
        <dbReference type="SAM" id="SignalP"/>
    </source>
</evidence>
<feature type="chain" id="PRO_5047075859" description="Secreted protein" evidence="1">
    <location>
        <begin position="25"/>
        <end position="150"/>
    </location>
</feature>
<keyword evidence="1" id="KW-0732">Signal</keyword>
<evidence type="ECO:0008006" key="3">
    <source>
        <dbReference type="Google" id="ProtNLM"/>
    </source>
</evidence>
<dbReference type="PROSITE" id="PS51257">
    <property type="entry name" value="PROKAR_LIPOPROTEIN"/>
    <property type="match status" value="1"/>
</dbReference>
<dbReference type="EMBL" id="CP097160">
    <property type="protein sequence ID" value="UQN14213.1"/>
    <property type="molecule type" value="Genomic_DNA"/>
</dbReference>
<accession>A0ABY4MYD2</accession>
<gene>
    <name evidence="2" type="ORF">M3M28_09145</name>
</gene>
<organism evidence="2">
    <name type="scientific">Gulosibacter sediminis</name>
    <dbReference type="NCBI Taxonomy" id="1729695"/>
    <lineage>
        <taxon>Bacteria</taxon>
        <taxon>Bacillati</taxon>
        <taxon>Actinomycetota</taxon>
        <taxon>Actinomycetes</taxon>
        <taxon>Micrococcales</taxon>
        <taxon>Microbacteriaceae</taxon>
        <taxon>Gulosibacter</taxon>
    </lineage>
</organism>